<keyword evidence="4" id="KW-1185">Reference proteome</keyword>
<evidence type="ECO:0000313" key="4">
    <source>
        <dbReference type="Proteomes" id="UP001149165"/>
    </source>
</evidence>
<dbReference type="EMBL" id="JAPQKH010000006">
    <property type="protein sequence ID" value="KAJ5094251.1"/>
    <property type="molecule type" value="Genomic_DNA"/>
</dbReference>
<reference evidence="3" key="1">
    <citation type="submission" date="2022-11" db="EMBL/GenBank/DDBJ databases">
        <authorList>
            <person name="Petersen C."/>
        </authorList>
    </citation>
    <scope>NUCLEOTIDE SEQUENCE</scope>
    <source>
        <strain evidence="3">IBT 30069</strain>
    </source>
</reference>
<dbReference type="InterPro" id="IPR053008">
    <property type="entry name" value="Phomopsin_biosynth_assoc"/>
</dbReference>
<reference evidence="3" key="2">
    <citation type="journal article" date="2023" name="IMA Fungus">
        <title>Comparative genomic study of the Penicillium genus elucidates a diverse pangenome and 15 lateral gene transfer events.</title>
        <authorList>
            <person name="Petersen C."/>
            <person name="Sorensen T."/>
            <person name="Nielsen M.R."/>
            <person name="Sondergaard T.E."/>
            <person name="Sorensen J.L."/>
            <person name="Fitzpatrick D.A."/>
            <person name="Frisvad J.C."/>
            <person name="Nielsen K.L."/>
        </authorList>
    </citation>
    <scope>NUCLEOTIDE SEQUENCE</scope>
    <source>
        <strain evidence="3">IBT 30069</strain>
    </source>
</reference>
<name>A0A9W9F605_9EURO</name>
<dbReference type="PANTHER" id="PTHR35896">
    <property type="entry name" value="IG-LIKE DOMAIN-CONTAINING PROTEIN"/>
    <property type="match status" value="1"/>
</dbReference>
<accession>A0A9W9F605</accession>
<evidence type="ECO:0000313" key="3">
    <source>
        <dbReference type="EMBL" id="KAJ5094251.1"/>
    </source>
</evidence>
<keyword evidence="2" id="KW-0472">Membrane</keyword>
<proteinExistence type="predicted"/>
<organism evidence="3 4">
    <name type="scientific">Penicillium angulare</name>
    <dbReference type="NCBI Taxonomy" id="116970"/>
    <lineage>
        <taxon>Eukaryota</taxon>
        <taxon>Fungi</taxon>
        <taxon>Dikarya</taxon>
        <taxon>Ascomycota</taxon>
        <taxon>Pezizomycotina</taxon>
        <taxon>Eurotiomycetes</taxon>
        <taxon>Eurotiomycetidae</taxon>
        <taxon>Eurotiales</taxon>
        <taxon>Aspergillaceae</taxon>
        <taxon>Penicillium</taxon>
    </lineage>
</organism>
<feature type="transmembrane region" description="Helical" evidence="2">
    <location>
        <begin position="45"/>
        <end position="73"/>
    </location>
</feature>
<evidence type="ECO:0000256" key="1">
    <source>
        <dbReference type="SAM" id="MobiDB-lite"/>
    </source>
</evidence>
<dbReference type="AlphaFoldDB" id="A0A9W9F605"/>
<dbReference type="OrthoDB" id="3501153at2759"/>
<gene>
    <name evidence="3" type="ORF">N7456_010112</name>
</gene>
<protein>
    <submittedName>
        <fullName evidence="3">Uncharacterized protein</fullName>
    </submittedName>
</protein>
<dbReference type="Proteomes" id="UP001149165">
    <property type="component" value="Unassembled WGS sequence"/>
</dbReference>
<feature type="region of interest" description="Disordered" evidence="1">
    <location>
        <begin position="1"/>
        <end position="23"/>
    </location>
</feature>
<evidence type="ECO:0000256" key="2">
    <source>
        <dbReference type="SAM" id="Phobius"/>
    </source>
</evidence>
<keyword evidence="2" id="KW-1133">Transmembrane helix</keyword>
<comment type="caution">
    <text evidence="3">The sequence shown here is derived from an EMBL/GenBank/DDBJ whole genome shotgun (WGS) entry which is preliminary data.</text>
</comment>
<sequence>MFAPAYGPVPEADHEDVPEAEAEAADAPVFNTRYKSISEPIKQNAALQIIIIISLLLITILLSVALITGSLILNPANAPIHNQTLQSQRQCIQTTPRTTFSCGNSTAEAEELGCKYDPLSRCWLHQSCPHDHAEDFAYANNGKPFPYFYDETLQHKMKSYKEVGDNAEGVFYSSLREHLMHCLFLIRRGHDVHRRGDRLDEMLADMEHVDHCTDFLKEWLQRSDPVLDQIENLGKKVCFLSCT</sequence>
<dbReference type="PANTHER" id="PTHR35896:SF3">
    <property type="entry name" value="MAJOR FACILITATOR SUPERFAMILY TRANSPORTER"/>
    <property type="match status" value="1"/>
</dbReference>
<keyword evidence="2" id="KW-0812">Transmembrane</keyword>